<dbReference type="Proteomes" id="UP000217507">
    <property type="component" value="Chromosome"/>
</dbReference>
<gene>
    <name evidence="1" type="ORF">NIES23_41310</name>
</gene>
<sequence>MIALSLEILLGSIVITSAVGLLKTNDFLTNSDYRVIFIIN</sequence>
<organism evidence="1 2">
    <name type="scientific">Trichormus variabilis NIES-23</name>
    <dbReference type="NCBI Taxonomy" id="1973479"/>
    <lineage>
        <taxon>Bacteria</taxon>
        <taxon>Bacillati</taxon>
        <taxon>Cyanobacteriota</taxon>
        <taxon>Cyanophyceae</taxon>
        <taxon>Nostocales</taxon>
        <taxon>Nostocaceae</taxon>
        <taxon>Trichormus</taxon>
    </lineage>
</organism>
<protein>
    <submittedName>
        <fullName evidence="1">Uncharacterized protein</fullName>
    </submittedName>
</protein>
<name>A0A1Z4KQR0_ANAVA</name>
<dbReference type="AlphaFoldDB" id="A0A1Z4KQR0"/>
<dbReference type="EMBL" id="AP018216">
    <property type="protein sequence ID" value="BAY71314.1"/>
    <property type="molecule type" value="Genomic_DNA"/>
</dbReference>
<proteinExistence type="predicted"/>
<reference evidence="1 2" key="1">
    <citation type="submission" date="2017-06" db="EMBL/GenBank/DDBJ databases">
        <title>Genome sequencing of cyanobaciteial culture collection at National Institute for Environmental Studies (NIES).</title>
        <authorList>
            <person name="Hirose Y."/>
            <person name="Shimura Y."/>
            <person name="Fujisawa T."/>
            <person name="Nakamura Y."/>
            <person name="Kawachi M."/>
        </authorList>
    </citation>
    <scope>NUCLEOTIDE SEQUENCE [LARGE SCALE GENOMIC DNA]</scope>
    <source>
        <strain evidence="1 2">NIES-23</strain>
    </source>
</reference>
<accession>A0A1Z4KQR0</accession>
<evidence type="ECO:0000313" key="2">
    <source>
        <dbReference type="Proteomes" id="UP000217507"/>
    </source>
</evidence>
<evidence type="ECO:0000313" key="1">
    <source>
        <dbReference type="EMBL" id="BAY71314.1"/>
    </source>
</evidence>